<accession>A0A9X1HRI2</accession>
<reference evidence="12" key="1">
    <citation type="submission" date="2021-09" db="EMBL/GenBank/DDBJ databases">
        <title>Fulvivirga sp. isolated from coastal sediment.</title>
        <authorList>
            <person name="Yu H."/>
        </authorList>
    </citation>
    <scope>NUCLEOTIDE SEQUENCE</scope>
    <source>
        <strain evidence="12">1062</strain>
    </source>
</reference>
<evidence type="ECO:0000256" key="8">
    <source>
        <dbReference type="ARBA" id="ARBA00022989"/>
    </source>
</evidence>
<feature type="transmembrane region" description="Helical" evidence="10">
    <location>
        <begin position="291"/>
        <end position="309"/>
    </location>
</feature>
<comment type="cofactor">
    <cofactor evidence="1">
        <name>Zn(2+)</name>
        <dbReference type="ChEBI" id="CHEBI:29105"/>
    </cofactor>
</comment>
<dbReference type="EMBL" id="JAIXNE010000002">
    <property type="protein sequence ID" value="MCA6074887.1"/>
    <property type="molecule type" value="Genomic_DNA"/>
</dbReference>
<proteinExistence type="inferred from homology"/>
<sequence>MKGIKRIYIIQLVLFLTTFVTVTLSGEYWMRGKLPGFTEFTWKDFQEGLLFTLPFLGFLTVHEFGHYFTARKHNVDTTLPYYIPLPPFFLVGTLGAIIRIREKIQSKKKYFDIGIAGPLAGFVIAVLSLAYGFTHLPDQSYLYEIHPEYAESGIQEGAAMADSDSVINLAIGKNLLYLAMEKTLPGTDDFIPPANEIIHYPFLFAGFLALFFTALNLLPIGQLDGGHVLYGLIGWKPHSYVARIIFSAFLFYAGLGLFTPNDTQEELLWAPLYVGFLYYVLRSFKKPPQTTLMYALIMFTAQFLIPMIYPELVGYSGWLLFAFMISRLIGIEHPRATDEEPLNRTRQILGWIALLIFVISFSPAPFIIG</sequence>
<evidence type="ECO:0000256" key="1">
    <source>
        <dbReference type="ARBA" id="ARBA00001947"/>
    </source>
</evidence>
<keyword evidence="7" id="KW-0809">Transit peptide</keyword>
<keyword evidence="9 10" id="KW-0472">Membrane</keyword>
<comment type="subcellular location">
    <subcellularLocation>
        <location evidence="2">Membrane</location>
        <topology evidence="2">Multi-pass membrane protein</topology>
    </subcellularLocation>
</comment>
<evidence type="ECO:0000313" key="14">
    <source>
        <dbReference type="EMBL" id="MCA6077192.1"/>
    </source>
</evidence>
<feature type="transmembrane region" description="Helical" evidence="10">
    <location>
        <begin position="6"/>
        <end position="29"/>
    </location>
</feature>
<feature type="transmembrane region" description="Helical" evidence="10">
    <location>
        <begin position="197"/>
        <end position="219"/>
    </location>
</feature>
<evidence type="ECO:0000256" key="6">
    <source>
        <dbReference type="ARBA" id="ARBA00022801"/>
    </source>
</evidence>
<evidence type="ECO:0000313" key="12">
    <source>
        <dbReference type="EMBL" id="MCA6074887.1"/>
    </source>
</evidence>
<dbReference type="RefSeq" id="WP_225697997.1">
    <property type="nucleotide sequence ID" value="NZ_JAIXNE010000002.1"/>
</dbReference>
<dbReference type="PANTHER" id="PTHR31412">
    <property type="entry name" value="ZINC METALLOPROTEASE EGY1"/>
    <property type="match status" value="1"/>
</dbReference>
<comment type="similarity">
    <text evidence="3">Belongs to the peptidase M50B family.</text>
</comment>
<dbReference type="AlphaFoldDB" id="A0A9X1HRI2"/>
<feature type="transmembrane region" description="Helical" evidence="10">
    <location>
        <begin position="315"/>
        <end position="336"/>
    </location>
</feature>
<dbReference type="InterPro" id="IPR008915">
    <property type="entry name" value="Peptidase_M50"/>
</dbReference>
<evidence type="ECO:0000256" key="3">
    <source>
        <dbReference type="ARBA" id="ARBA00007931"/>
    </source>
</evidence>
<keyword evidence="8 10" id="KW-1133">Transmembrane helix</keyword>
<protein>
    <submittedName>
        <fullName evidence="12">Site-2 protease family protein</fullName>
    </submittedName>
</protein>
<dbReference type="GO" id="GO:0006508">
    <property type="term" value="P:proteolysis"/>
    <property type="evidence" value="ECO:0007669"/>
    <property type="project" value="UniProtKB-KW"/>
</dbReference>
<dbReference type="EMBL" id="JAIXNE010000003">
    <property type="protein sequence ID" value="MCA6076064.1"/>
    <property type="molecule type" value="Genomic_DNA"/>
</dbReference>
<dbReference type="GO" id="GO:0008233">
    <property type="term" value="F:peptidase activity"/>
    <property type="evidence" value="ECO:0007669"/>
    <property type="project" value="UniProtKB-KW"/>
</dbReference>
<evidence type="ECO:0000256" key="4">
    <source>
        <dbReference type="ARBA" id="ARBA00022670"/>
    </source>
</evidence>
<gene>
    <name evidence="12" type="ORF">LDX50_08400</name>
    <name evidence="13" type="ORF">LDX50_14370</name>
    <name evidence="14" type="ORF">LDX50_20090</name>
</gene>
<keyword evidence="6" id="KW-0378">Hydrolase</keyword>
<dbReference type="PANTHER" id="PTHR31412:SF0">
    <property type="entry name" value="ZINC METALLOPROTEASE EGY1, CHLOROPLASTIC-RELATED"/>
    <property type="match status" value="1"/>
</dbReference>
<feature type="transmembrane region" description="Helical" evidence="10">
    <location>
        <begin position="348"/>
        <end position="368"/>
    </location>
</feature>
<keyword evidence="4 12" id="KW-0645">Protease</keyword>
<feature type="transmembrane region" description="Helical" evidence="10">
    <location>
        <begin position="240"/>
        <end position="261"/>
    </location>
</feature>
<evidence type="ECO:0000313" key="13">
    <source>
        <dbReference type="EMBL" id="MCA6076064.1"/>
    </source>
</evidence>
<evidence type="ECO:0000259" key="11">
    <source>
        <dbReference type="Pfam" id="PF02163"/>
    </source>
</evidence>
<dbReference type="EMBL" id="JAIXNE010000004">
    <property type="protein sequence ID" value="MCA6077192.1"/>
    <property type="molecule type" value="Genomic_DNA"/>
</dbReference>
<feature type="transmembrane region" description="Helical" evidence="10">
    <location>
        <begin position="267"/>
        <end position="284"/>
    </location>
</feature>
<evidence type="ECO:0000256" key="5">
    <source>
        <dbReference type="ARBA" id="ARBA00022692"/>
    </source>
</evidence>
<comment type="caution">
    <text evidence="12">The sequence shown here is derived from an EMBL/GenBank/DDBJ whole genome shotgun (WGS) entry which is preliminary data.</text>
</comment>
<dbReference type="InterPro" id="IPR044838">
    <property type="entry name" value="EGY1-like"/>
</dbReference>
<evidence type="ECO:0000256" key="2">
    <source>
        <dbReference type="ARBA" id="ARBA00004141"/>
    </source>
</evidence>
<organism evidence="12 15">
    <name type="scientific">Fulvivirga sedimenti</name>
    <dbReference type="NCBI Taxonomy" id="2879465"/>
    <lineage>
        <taxon>Bacteria</taxon>
        <taxon>Pseudomonadati</taxon>
        <taxon>Bacteroidota</taxon>
        <taxon>Cytophagia</taxon>
        <taxon>Cytophagales</taxon>
        <taxon>Fulvivirgaceae</taxon>
        <taxon>Fulvivirga</taxon>
    </lineage>
</organism>
<evidence type="ECO:0000256" key="7">
    <source>
        <dbReference type="ARBA" id="ARBA00022946"/>
    </source>
</evidence>
<feature type="transmembrane region" description="Helical" evidence="10">
    <location>
        <begin position="81"/>
        <end position="98"/>
    </location>
</feature>
<dbReference type="Proteomes" id="UP001139409">
    <property type="component" value="Unassembled WGS sequence"/>
</dbReference>
<keyword evidence="5 10" id="KW-0812">Transmembrane</keyword>
<evidence type="ECO:0000313" key="15">
    <source>
        <dbReference type="Proteomes" id="UP001139409"/>
    </source>
</evidence>
<evidence type="ECO:0000256" key="10">
    <source>
        <dbReference type="SAM" id="Phobius"/>
    </source>
</evidence>
<dbReference type="GO" id="GO:0016020">
    <property type="term" value="C:membrane"/>
    <property type="evidence" value="ECO:0007669"/>
    <property type="project" value="UniProtKB-SubCell"/>
</dbReference>
<feature type="transmembrane region" description="Helical" evidence="10">
    <location>
        <begin position="110"/>
        <end position="133"/>
    </location>
</feature>
<keyword evidence="15" id="KW-1185">Reference proteome</keyword>
<dbReference type="Pfam" id="PF02163">
    <property type="entry name" value="Peptidase_M50"/>
    <property type="match status" value="1"/>
</dbReference>
<evidence type="ECO:0000256" key="9">
    <source>
        <dbReference type="ARBA" id="ARBA00023136"/>
    </source>
</evidence>
<feature type="domain" description="Peptidase M50" evidence="11">
    <location>
        <begin position="51"/>
        <end position="235"/>
    </location>
</feature>
<name>A0A9X1HRI2_9BACT</name>
<dbReference type="CDD" id="cd06160">
    <property type="entry name" value="S2P-M50_like_2"/>
    <property type="match status" value="1"/>
</dbReference>